<dbReference type="Pfam" id="PF12552">
    <property type="entry name" value="DUF3741"/>
    <property type="match status" value="1"/>
</dbReference>
<dbReference type="PANTHER" id="PTHR47212">
    <property type="entry name" value="ADHESIN-LIKE PROTEIN, PUTATIVE (DUF3741)-RELATED"/>
    <property type="match status" value="1"/>
</dbReference>
<gene>
    <name evidence="4" type="ORF">V6N11_061094</name>
</gene>
<feature type="region of interest" description="Disordered" evidence="1">
    <location>
        <begin position="552"/>
        <end position="573"/>
    </location>
</feature>
<name>A0ABR2QS79_9ROSI</name>
<dbReference type="InterPro" id="IPR025486">
    <property type="entry name" value="DUF4378"/>
</dbReference>
<feature type="compositionally biased region" description="Basic and acidic residues" evidence="1">
    <location>
        <begin position="203"/>
        <end position="221"/>
    </location>
</feature>
<feature type="compositionally biased region" description="Basic residues" evidence="1">
    <location>
        <begin position="233"/>
        <end position="245"/>
    </location>
</feature>
<feature type="compositionally biased region" description="Basic and acidic residues" evidence="1">
    <location>
        <begin position="426"/>
        <end position="438"/>
    </location>
</feature>
<feature type="domain" description="DUF3741" evidence="2">
    <location>
        <begin position="329"/>
        <end position="373"/>
    </location>
</feature>
<protein>
    <recommendedName>
        <fullName evidence="6">DUF4378 domain-containing protein</fullName>
    </recommendedName>
</protein>
<proteinExistence type="predicted"/>
<accession>A0ABR2QS79</accession>
<evidence type="ECO:0000313" key="5">
    <source>
        <dbReference type="Proteomes" id="UP001396334"/>
    </source>
</evidence>
<feature type="region of interest" description="Disordered" evidence="1">
    <location>
        <begin position="386"/>
        <end position="442"/>
    </location>
</feature>
<comment type="caution">
    <text evidence="4">The sequence shown here is derived from an EMBL/GenBank/DDBJ whole genome shotgun (WGS) entry which is preliminary data.</text>
</comment>
<keyword evidence="5" id="KW-1185">Reference proteome</keyword>
<dbReference type="EMBL" id="JBBPBN010000034">
    <property type="protein sequence ID" value="KAK9003535.1"/>
    <property type="molecule type" value="Genomic_DNA"/>
</dbReference>
<evidence type="ECO:0008006" key="6">
    <source>
        <dbReference type="Google" id="ProtNLM"/>
    </source>
</evidence>
<dbReference type="PANTHER" id="PTHR47212:SF4">
    <property type="entry name" value="ADHESIN-LIKE PROTEIN, PUTATIVE (DUF3741)-RELATED"/>
    <property type="match status" value="1"/>
</dbReference>
<dbReference type="InterPro" id="IPR022212">
    <property type="entry name" value="DUF3741"/>
</dbReference>
<feature type="compositionally biased region" description="Polar residues" evidence="1">
    <location>
        <begin position="169"/>
        <end position="179"/>
    </location>
</feature>
<evidence type="ECO:0000313" key="4">
    <source>
        <dbReference type="EMBL" id="KAK9003535.1"/>
    </source>
</evidence>
<feature type="compositionally biased region" description="Basic and acidic residues" evidence="1">
    <location>
        <begin position="556"/>
        <end position="572"/>
    </location>
</feature>
<organism evidence="4 5">
    <name type="scientific">Hibiscus sabdariffa</name>
    <name type="common">roselle</name>
    <dbReference type="NCBI Taxonomy" id="183260"/>
    <lineage>
        <taxon>Eukaryota</taxon>
        <taxon>Viridiplantae</taxon>
        <taxon>Streptophyta</taxon>
        <taxon>Embryophyta</taxon>
        <taxon>Tracheophyta</taxon>
        <taxon>Spermatophyta</taxon>
        <taxon>Magnoliopsida</taxon>
        <taxon>eudicotyledons</taxon>
        <taxon>Gunneridae</taxon>
        <taxon>Pentapetalae</taxon>
        <taxon>rosids</taxon>
        <taxon>malvids</taxon>
        <taxon>Malvales</taxon>
        <taxon>Malvaceae</taxon>
        <taxon>Malvoideae</taxon>
        <taxon>Hibiscus</taxon>
    </lineage>
</organism>
<feature type="compositionally biased region" description="Basic residues" evidence="1">
    <location>
        <begin position="415"/>
        <end position="425"/>
    </location>
</feature>
<feature type="domain" description="DUF4378" evidence="3">
    <location>
        <begin position="874"/>
        <end position="1021"/>
    </location>
</feature>
<evidence type="ECO:0000259" key="2">
    <source>
        <dbReference type="Pfam" id="PF12552"/>
    </source>
</evidence>
<evidence type="ECO:0000259" key="3">
    <source>
        <dbReference type="Pfam" id="PF14309"/>
    </source>
</evidence>
<reference evidence="4 5" key="1">
    <citation type="journal article" date="2024" name="G3 (Bethesda)">
        <title>Genome assembly of Hibiscus sabdariffa L. provides insights into metabolisms of medicinal natural products.</title>
        <authorList>
            <person name="Kim T."/>
        </authorList>
    </citation>
    <scope>NUCLEOTIDE SEQUENCE [LARGE SCALE GENOMIC DNA]</scope>
    <source>
        <strain evidence="4">TK-2024</strain>
        <tissue evidence="4">Old leaves</tissue>
    </source>
</reference>
<dbReference type="Proteomes" id="UP001396334">
    <property type="component" value="Unassembled WGS sequence"/>
</dbReference>
<dbReference type="Pfam" id="PF14309">
    <property type="entry name" value="DUF4378"/>
    <property type="match status" value="1"/>
</dbReference>
<evidence type="ECO:0000256" key="1">
    <source>
        <dbReference type="SAM" id="MobiDB-lite"/>
    </source>
</evidence>
<feature type="region of interest" description="Disordered" evidence="1">
    <location>
        <begin position="203"/>
        <end position="250"/>
    </location>
</feature>
<feature type="region of interest" description="Disordered" evidence="1">
    <location>
        <begin position="159"/>
        <end position="186"/>
    </location>
</feature>
<sequence>MIEHSRWMRDMMVNVFSEPAGVHVEEGAAIESLSRWECLSKGWSKLIVNGLRRSSDVIIAYRLAKLGLVRNMDEEFYNTPTEDIISKKKGREKKVNNSPESLGEESEALVLRQKERFGVASQQKLFDSDQLGCMWGLITMFDFRHGRMTQRLLSDRRRDNDDVIGMGNSGNKLDMSTSSGEEKAMAADTCNKQSVKKLLEEEMSREQVTKKEVNNTEHEANEFGSGEGDNRRKNQKRKNKTRKKSSGNSLDVDAAKSLVLEVSCQHKAEQQTTSSLDVNSLVEEFCQEIDKKRNGCVNHVQPAEGHTQRSPKSSGFEERLSEAIKLLVSQKLINRNQLIEGGELQASKEIMDALQVLSVDEELFMKLLRDPNSLLVKYVKNLSDAQDEESKPLAGSNISEQELVGLKQSNEPVNRKQRNFFRRRSKSQERDSSDKNKVSEASTRIVVLKPGLTCSQMPETGSSHGSFLEPKHIIRHREPNEKVGSHFFLAEIKRKWKHAMGREQHRIPTNEISKRVSGERRNPGDAGGFKEYITMSSPTKDHFFIERVAKPSTSVKKGERASKLKGSERNTDCETNFSRHSNIYIQAKKHLSEMLANGDKNVDLSSRQVPKTLGRILSLPDYNSSPVSSPRRSSEPSFITPHTRFADSEKFQKVDENNELNNVSHTSQASEELEIQLCISDNKTGDEVQRDEIVSDKLDTFVNDNREDQNGCSTKAETSCGGAMSIVKETEIIVQEETKLLDASSGTSDSSITRDDKIVDVSEVRDEKQYLQCSTQELFEEDQQSFSPLASPSNSPVAEKVKGLESVGDIQERPSPVSVLEPIFADDVISPASIRSISGETSIQPLRIRFEEHGSSANHSSRFKTCMDDKESIFEHVKAVLQASSLDWDELYIRSLSSDQLLDPLLLDEVEYLPNQLCHDKKLLFDCIDEVLVEVCGYYFGSPGVSFVKTNIRPLPNMKNTIEEIWQRVYWHLLPMPLPRSLDQVVRKDLAKKGTWMDLRLDADFISVEIAEDILDDLVEDTITSYINVSPEGEYHTEGLEG</sequence>